<feature type="non-terminal residue" evidence="2">
    <location>
        <position position="520"/>
    </location>
</feature>
<feature type="transmembrane region" description="Helical" evidence="1">
    <location>
        <begin position="316"/>
        <end position="337"/>
    </location>
</feature>
<reference evidence="2" key="1">
    <citation type="submission" date="2018-05" db="EMBL/GenBank/DDBJ databases">
        <authorList>
            <person name="Lanie J.A."/>
            <person name="Ng W.-L."/>
            <person name="Kazmierczak K.M."/>
            <person name="Andrzejewski T.M."/>
            <person name="Davidsen T.M."/>
            <person name="Wayne K.J."/>
            <person name="Tettelin H."/>
            <person name="Glass J.I."/>
            <person name="Rusch D."/>
            <person name="Podicherti R."/>
            <person name="Tsui H.-C.T."/>
            <person name="Winkler M.E."/>
        </authorList>
    </citation>
    <scope>NUCLEOTIDE SEQUENCE</scope>
</reference>
<dbReference type="AlphaFoldDB" id="A0A382EEX5"/>
<evidence type="ECO:0000256" key="1">
    <source>
        <dbReference type="SAM" id="Phobius"/>
    </source>
</evidence>
<gene>
    <name evidence="2" type="ORF">METZ01_LOCUS201357</name>
</gene>
<accession>A0A382EEX5</accession>
<dbReference type="EMBL" id="UINC01043864">
    <property type="protein sequence ID" value="SVB48503.1"/>
    <property type="molecule type" value="Genomic_DNA"/>
</dbReference>
<feature type="transmembrane region" description="Helical" evidence="1">
    <location>
        <begin position="12"/>
        <end position="33"/>
    </location>
</feature>
<proteinExistence type="predicted"/>
<keyword evidence="1" id="KW-0472">Membrane</keyword>
<feature type="transmembrane region" description="Helical" evidence="1">
    <location>
        <begin position="141"/>
        <end position="159"/>
    </location>
</feature>
<feature type="transmembrane region" description="Helical" evidence="1">
    <location>
        <begin position="460"/>
        <end position="478"/>
    </location>
</feature>
<feature type="transmembrane region" description="Helical" evidence="1">
    <location>
        <begin position="392"/>
        <end position="416"/>
    </location>
</feature>
<feature type="transmembrane region" description="Helical" evidence="1">
    <location>
        <begin position="275"/>
        <end position="295"/>
    </location>
</feature>
<evidence type="ECO:0008006" key="3">
    <source>
        <dbReference type="Google" id="ProtNLM"/>
    </source>
</evidence>
<feature type="transmembrane region" description="Helical" evidence="1">
    <location>
        <begin position="485"/>
        <end position="502"/>
    </location>
</feature>
<name>A0A382EEX5_9ZZZZ</name>
<organism evidence="2">
    <name type="scientific">marine metagenome</name>
    <dbReference type="NCBI Taxonomy" id="408172"/>
    <lineage>
        <taxon>unclassified sequences</taxon>
        <taxon>metagenomes</taxon>
        <taxon>ecological metagenomes</taxon>
    </lineage>
</organism>
<feature type="transmembrane region" description="Helical" evidence="1">
    <location>
        <begin position="119"/>
        <end position="135"/>
    </location>
</feature>
<feature type="transmembrane region" description="Helical" evidence="1">
    <location>
        <begin position="166"/>
        <end position="184"/>
    </location>
</feature>
<feature type="transmembrane region" description="Helical" evidence="1">
    <location>
        <begin position="236"/>
        <end position="255"/>
    </location>
</feature>
<sequence length="520" mass="59324">MSNIEFISLRKFINHFFFILLIFLALVLLRYPIFLNSDYFFNADDGLLASHILDLLNGDQFFLYLPPRQTTGITFGIICAPFIWLLGPTTLAYSLPGTLFYASYLWTTYLIAKILIPRTAYFVFILLFFTPYFITELSTHNWPHILAAFLGNLIFLLFIKAKLSKTTNSVVIFFLFFTMGLAVYTYTYSLIFILSVGILYALSHPKWVQIREKMLLTTLISSFKNKKTKREICCQLLDLIIFLFFIAVIFSYIFGGFGLDIAGHSILQINEFHKAAMQFLGLIFLRILINPKSLIFFLRSAKFYISTRVQPEIKHLTAIGVAGFLAGLFPRIASILMGETSRGGQGHDVDFSPIKLLAHTYGLFTKAGPSFFGMDLSVGSNLQYLVSNTIDIFWIILCLLFISLTAIFFFSTASFISKNWIPLKNIVTLRGTQFEPTHIILLTPILVCFVNIIVQHGSELRYLFPLFGIVVLWVGIYVDKVKEKVKWFPPIVLAVWVSFYFIGNYQSFKNTGIIEGVKAV</sequence>
<evidence type="ECO:0000313" key="2">
    <source>
        <dbReference type="EMBL" id="SVB48503.1"/>
    </source>
</evidence>
<protein>
    <recommendedName>
        <fullName evidence="3">Glycosyltransferase RgtA/B/C/D-like domain-containing protein</fullName>
    </recommendedName>
</protein>
<feature type="transmembrane region" description="Helical" evidence="1">
    <location>
        <begin position="70"/>
        <end position="87"/>
    </location>
</feature>
<feature type="transmembrane region" description="Helical" evidence="1">
    <location>
        <begin position="437"/>
        <end position="454"/>
    </location>
</feature>
<keyword evidence="1" id="KW-0812">Transmembrane</keyword>
<keyword evidence="1" id="KW-1133">Transmembrane helix</keyword>